<dbReference type="EMBL" id="JAWDGP010000342">
    <property type="protein sequence ID" value="KAK3801253.1"/>
    <property type="molecule type" value="Genomic_DNA"/>
</dbReference>
<dbReference type="Proteomes" id="UP001283361">
    <property type="component" value="Unassembled WGS sequence"/>
</dbReference>
<organism evidence="1 2">
    <name type="scientific">Elysia crispata</name>
    <name type="common">lettuce slug</name>
    <dbReference type="NCBI Taxonomy" id="231223"/>
    <lineage>
        <taxon>Eukaryota</taxon>
        <taxon>Metazoa</taxon>
        <taxon>Spiralia</taxon>
        <taxon>Lophotrochozoa</taxon>
        <taxon>Mollusca</taxon>
        <taxon>Gastropoda</taxon>
        <taxon>Heterobranchia</taxon>
        <taxon>Euthyneura</taxon>
        <taxon>Panpulmonata</taxon>
        <taxon>Sacoglossa</taxon>
        <taxon>Placobranchoidea</taxon>
        <taxon>Plakobranchidae</taxon>
        <taxon>Elysia</taxon>
    </lineage>
</organism>
<reference evidence="1" key="1">
    <citation type="journal article" date="2023" name="G3 (Bethesda)">
        <title>A reference genome for the long-term kleptoplast-retaining sea slug Elysia crispata morphotype clarki.</title>
        <authorList>
            <person name="Eastman K.E."/>
            <person name="Pendleton A.L."/>
            <person name="Shaikh M.A."/>
            <person name="Suttiyut T."/>
            <person name="Ogas R."/>
            <person name="Tomko P."/>
            <person name="Gavelis G."/>
            <person name="Widhalm J.R."/>
            <person name="Wisecaver J.H."/>
        </authorList>
    </citation>
    <scope>NUCLEOTIDE SEQUENCE</scope>
    <source>
        <strain evidence="1">ECLA1</strain>
    </source>
</reference>
<evidence type="ECO:0000313" key="2">
    <source>
        <dbReference type="Proteomes" id="UP001283361"/>
    </source>
</evidence>
<sequence>MDEQRMVQSWCRLLIDLNKTDTIETGSILYNKRTTGRGCKLHRSTIRSGGRGRSKTCIILDTRYALVGQGWRELLAAKAILDSRASPDQGVRALWRLPGVDLDKYRPVGEKQIPPISRLKILNFTKHGSHLSYSPPTVAPQLHPASRPCLFRKMPVVLAGPPRLRLGLARARVAAVAAVAAVDLSRRDSSDRLKTTRGRTEARRSMDTDCPGTCCRKPDRLTCYCVGPRCSRRDDTSTAVMDCAAMQAIIVMPRKTKSVLGPVSRAMP</sequence>
<evidence type="ECO:0000313" key="1">
    <source>
        <dbReference type="EMBL" id="KAK3801253.1"/>
    </source>
</evidence>
<gene>
    <name evidence="1" type="ORF">RRG08_067056</name>
</gene>
<proteinExistence type="predicted"/>
<name>A0AAE1ECS9_9GAST</name>
<dbReference type="AlphaFoldDB" id="A0AAE1ECS9"/>
<keyword evidence="2" id="KW-1185">Reference proteome</keyword>
<comment type="caution">
    <text evidence="1">The sequence shown here is derived from an EMBL/GenBank/DDBJ whole genome shotgun (WGS) entry which is preliminary data.</text>
</comment>
<protein>
    <submittedName>
        <fullName evidence="1">Uncharacterized protein</fullName>
    </submittedName>
</protein>
<accession>A0AAE1ECS9</accession>